<sequence length="203" mass="23833">MLGSKLFLLGGGLLATGSSVGLGLKYLLGQNFEKFVPKVNYRKRIKPENESSSTEVSLEKIREVQENDLDWEYIFYYDQDKKKCEFDGKNSERWESNLGKECTTSWLSEKAKQWNKSNPNSKVELLIRRKKDFVYNHEPSHNGEENPRQWINYYLEEFKREKISLDFDDASDCNEINKNIGDQGSQSQWQEWSCYKAISRESN</sequence>
<name>F0QQP0_MYCSL</name>
<dbReference type="HOGENOM" id="CLU_1359163_0_0_14"/>
<keyword evidence="2" id="KW-1185">Reference proteome</keyword>
<organism evidence="1 2">
    <name type="scientific">Mycoplasma suis (strain Illinois)</name>
    <dbReference type="NCBI Taxonomy" id="768700"/>
    <lineage>
        <taxon>Bacteria</taxon>
        <taxon>Bacillati</taxon>
        <taxon>Mycoplasmatota</taxon>
        <taxon>Mollicutes</taxon>
        <taxon>Mycoplasmataceae</taxon>
        <taxon>Mycoplasma</taxon>
    </lineage>
</organism>
<dbReference type="Proteomes" id="UP000007484">
    <property type="component" value="Chromosome"/>
</dbReference>
<dbReference type="STRING" id="768700.MSU_0266"/>
<dbReference type="AlphaFoldDB" id="F0QQP0"/>
<evidence type="ECO:0000313" key="2">
    <source>
        <dbReference type="Proteomes" id="UP000007484"/>
    </source>
</evidence>
<reference evidence="1 2" key="1">
    <citation type="journal article" date="2011" name="J. Bacteriol.">
        <title>Complete genome sequences of two hemotropic Mycoplasmas, Mycoplasma haemofelis strain Ohio2 and Mycoplasma suis strain Illinois.</title>
        <authorList>
            <person name="Messick J.B."/>
            <person name="Santos A.P."/>
            <person name="Guimaraes A.M."/>
        </authorList>
    </citation>
    <scope>NUCLEOTIDE SEQUENCE [LARGE SCALE GENOMIC DNA]</scope>
    <source>
        <strain evidence="1 2">Illinois</strain>
    </source>
</reference>
<evidence type="ECO:0000313" key="1">
    <source>
        <dbReference type="EMBL" id="ADX97810.1"/>
    </source>
</evidence>
<gene>
    <name evidence="1" type="ordered locus">MSU_0266</name>
</gene>
<protein>
    <submittedName>
        <fullName evidence="1">Uncharacterized protein</fullName>
    </submittedName>
</protein>
<dbReference type="EMBL" id="CP002525">
    <property type="protein sequence ID" value="ADX97810.1"/>
    <property type="molecule type" value="Genomic_DNA"/>
</dbReference>
<accession>F0QQP0</accession>
<dbReference type="RefSeq" id="WP_013608921.1">
    <property type="nucleotide sequence ID" value="NC_015155.1"/>
</dbReference>
<proteinExistence type="predicted"/>
<dbReference type="KEGG" id="mss:MSU_0266"/>